<keyword evidence="1" id="KW-0175">Coiled coil</keyword>
<keyword evidence="3" id="KW-1185">Reference proteome</keyword>
<reference evidence="2 3" key="1">
    <citation type="submission" date="2018-06" db="EMBL/GenBank/DDBJ databases">
        <authorList>
            <consortium name="Pathogen Informatics"/>
            <person name="Doyle S."/>
        </authorList>
    </citation>
    <scope>NUCLEOTIDE SEQUENCE [LARGE SCALE GENOMIC DNA]</scope>
    <source>
        <strain evidence="2 3">NCTC11190</strain>
    </source>
</reference>
<feature type="coiled-coil region" evidence="1">
    <location>
        <begin position="8"/>
        <end position="58"/>
    </location>
</feature>
<evidence type="ECO:0000256" key="1">
    <source>
        <dbReference type="SAM" id="Coils"/>
    </source>
</evidence>
<proteinExistence type="predicted"/>
<dbReference type="RefSeq" id="WP_027290381.1">
    <property type="nucleotide sequence ID" value="NZ_UGVL01000001.1"/>
</dbReference>
<dbReference type="Proteomes" id="UP000255233">
    <property type="component" value="Unassembled WGS sequence"/>
</dbReference>
<sequence length="68" mass="8190">MNRTLFDIDAERRRFEQKRNALRRLMERLAAAATDTWLSNMRQLLRDCDTRIETLTEEMKSKRTLSTD</sequence>
<evidence type="ECO:0000313" key="3">
    <source>
        <dbReference type="Proteomes" id="UP000255233"/>
    </source>
</evidence>
<dbReference type="STRING" id="880526.GCA_000427365_00591"/>
<accession>A0A379MQ95</accession>
<protein>
    <submittedName>
        <fullName evidence="2">Uncharacterized protein</fullName>
    </submittedName>
</protein>
<evidence type="ECO:0000313" key="2">
    <source>
        <dbReference type="EMBL" id="SUE33646.1"/>
    </source>
</evidence>
<dbReference type="EMBL" id="UGVL01000001">
    <property type="protein sequence ID" value="SUE33646.1"/>
    <property type="molecule type" value="Genomic_DNA"/>
</dbReference>
<dbReference type="AlphaFoldDB" id="A0A379MQ95"/>
<gene>
    <name evidence="2" type="ORF">NCTC11190_00856</name>
</gene>
<organism evidence="2 3">
    <name type="scientific">Rikenella microfusus</name>
    <dbReference type="NCBI Taxonomy" id="28139"/>
    <lineage>
        <taxon>Bacteria</taxon>
        <taxon>Pseudomonadati</taxon>
        <taxon>Bacteroidota</taxon>
        <taxon>Bacteroidia</taxon>
        <taxon>Bacteroidales</taxon>
        <taxon>Rikenellaceae</taxon>
        <taxon>Rikenella</taxon>
    </lineage>
</organism>
<name>A0A379MQ95_9BACT</name>